<evidence type="ECO:0000256" key="2">
    <source>
        <dbReference type="ARBA" id="ARBA00022980"/>
    </source>
</evidence>
<reference evidence="4 5" key="1">
    <citation type="journal article" date="2014" name="MBio">
        <title>The Ordospora colligata genome; evolution of extreme reduction in microsporidia and host-to-parasite horizontal gene transfer.</title>
        <authorList>
            <person name="Pombert J.-F."/>
            <person name="Haag K.L."/>
            <person name="Beidas S."/>
            <person name="Ebert D."/>
            <person name="Keeling P.J."/>
        </authorList>
    </citation>
    <scope>NUCLEOTIDE SEQUENCE [LARGE SCALE GENOMIC DNA]</scope>
    <source>
        <strain evidence="4 5">OC4</strain>
    </source>
</reference>
<dbReference type="GeneID" id="26261108"/>
<dbReference type="GO" id="GO:0005840">
    <property type="term" value="C:ribosome"/>
    <property type="evidence" value="ECO:0007669"/>
    <property type="project" value="UniProtKB-KW"/>
</dbReference>
<dbReference type="PANTHER" id="PTHR10732:SF0">
    <property type="entry name" value="40S RIBOSOMAL PROTEIN S17"/>
    <property type="match status" value="1"/>
</dbReference>
<gene>
    <name evidence="4" type="ORF">M896_020130</name>
</gene>
<comment type="caution">
    <text evidence="4">The sequence shown here is derived from an EMBL/GenBank/DDBJ whole genome shotgun (WGS) entry which is preliminary data.</text>
</comment>
<dbReference type="STRING" id="1354746.A0A0B2ULN1"/>
<dbReference type="FunCoup" id="A0A0B2ULN1">
    <property type="interactions" value="210"/>
</dbReference>
<evidence type="ECO:0000256" key="3">
    <source>
        <dbReference type="ARBA" id="ARBA00023274"/>
    </source>
</evidence>
<dbReference type="Pfam" id="PF00833">
    <property type="entry name" value="Ribosomal_S17e"/>
    <property type="match status" value="1"/>
</dbReference>
<evidence type="ECO:0000313" key="5">
    <source>
        <dbReference type="Proteomes" id="UP000031056"/>
    </source>
</evidence>
<name>A0A0B2ULN1_9MICR</name>
<keyword evidence="3" id="KW-0687">Ribonucleoprotein</keyword>
<dbReference type="InParanoid" id="A0A0B2ULN1"/>
<proteinExistence type="inferred from homology"/>
<dbReference type="AlphaFoldDB" id="A0A0B2ULN1"/>
<dbReference type="VEuPathDB" id="MicrosporidiaDB:M896_020130"/>
<dbReference type="PANTHER" id="PTHR10732">
    <property type="entry name" value="40S RIBOSOMAL PROTEIN S17"/>
    <property type="match status" value="1"/>
</dbReference>
<dbReference type="GO" id="GO:0003735">
    <property type="term" value="F:structural constituent of ribosome"/>
    <property type="evidence" value="ECO:0007669"/>
    <property type="project" value="InterPro"/>
</dbReference>
<dbReference type="EMBL" id="JOKQ01000002">
    <property type="protein sequence ID" value="KHN70179.1"/>
    <property type="molecule type" value="Genomic_DNA"/>
</dbReference>
<keyword evidence="5" id="KW-1185">Reference proteome</keyword>
<dbReference type="OrthoDB" id="1727351at2759"/>
<dbReference type="Gene3D" id="1.10.60.20">
    <property type="entry name" value="Ribosomal protein S17e-like"/>
    <property type="match status" value="1"/>
</dbReference>
<evidence type="ECO:0000256" key="1">
    <source>
        <dbReference type="ARBA" id="ARBA00010444"/>
    </source>
</evidence>
<dbReference type="GO" id="GO:0006412">
    <property type="term" value="P:translation"/>
    <property type="evidence" value="ECO:0007669"/>
    <property type="project" value="InterPro"/>
</dbReference>
<dbReference type="SUPFAM" id="SSF116820">
    <property type="entry name" value="Rps17e-like"/>
    <property type="match status" value="1"/>
</dbReference>
<evidence type="ECO:0000313" key="4">
    <source>
        <dbReference type="EMBL" id="KHN70179.1"/>
    </source>
</evidence>
<dbReference type="GO" id="GO:1990904">
    <property type="term" value="C:ribonucleoprotein complex"/>
    <property type="evidence" value="ECO:0007669"/>
    <property type="project" value="UniProtKB-KW"/>
</dbReference>
<sequence length="120" mass="13833">MGCVRNKVVKRAAKTIAEKYFERLDNTFDHNVLVVQEVAVVKSKKLKNEIAGYLTSIYRRILKGMYPKVYVKSHELERERKESVVPKVSILDADCMEVDETTMDMLRKCGYGGNFKVRNA</sequence>
<dbReference type="RefSeq" id="XP_014564221.1">
    <property type="nucleotide sequence ID" value="XM_014708735.1"/>
</dbReference>
<accession>A0A0B2ULN1</accession>
<dbReference type="InterPro" id="IPR036401">
    <property type="entry name" value="Ribosomal_eS17_sf"/>
</dbReference>
<dbReference type="Proteomes" id="UP000031056">
    <property type="component" value="Unassembled WGS sequence"/>
</dbReference>
<dbReference type="HAMAP" id="MF_00511">
    <property type="entry name" value="Ribosomal_eS17"/>
    <property type="match status" value="1"/>
</dbReference>
<organism evidence="4 5">
    <name type="scientific">Ordospora colligata OC4</name>
    <dbReference type="NCBI Taxonomy" id="1354746"/>
    <lineage>
        <taxon>Eukaryota</taxon>
        <taxon>Fungi</taxon>
        <taxon>Fungi incertae sedis</taxon>
        <taxon>Microsporidia</taxon>
        <taxon>Ordosporidae</taxon>
        <taxon>Ordospora</taxon>
    </lineage>
</organism>
<protein>
    <submittedName>
        <fullName evidence="4">Ribosomal protein S17</fullName>
    </submittedName>
</protein>
<dbReference type="InterPro" id="IPR001210">
    <property type="entry name" value="Ribosomal_eS17"/>
</dbReference>
<dbReference type="HOGENOM" id="CLU_112958_2_2_1"/>
<keyword evidence="2 4" id="KW-0689">Ribosomal protein</keyword>
<comment type="similarity">
    <text evidence="1">Belongs to the eukaryotic ribosomal protein eS17 family.</text>
</comment>